<dbReference type="PROSITE" id="PS00444">
    <property type="entry name" value="POLYPRENYL_SYNTHASE_2"/>
    <property type="match status" value="1"/>
</dbReference>
<evidence type="ECO:0000256" key="1">
    <source>
        <dbReference type="ARBA" id="ARBA00001946"/>
    </source>
</evidence>
<dbReference type="PANTHER" id="PTHR43281:SF1">
    <property type="entry name" value="FARNESYL DIPHOSPHATE SYNTHASE"/>
    <property type="match status" value="1"/>
</dbReference>
<keyword evidence="14" id="KW-1185">Reference proteome</keyword>
<evidence type="ECO:0000256" key="11">
    <source>
        <dbReference type="ARBA" id="ARBA00049399"/>
    </source>
</evidence>
<name>A0A162MGR7_9FIRM</name>
<evidence type="ECO:0000256" key="7">
    <source>
        <dbReference type="ARBA" id="ARBA00022842"/>
    </source>
</evidence>
<sequence>MEELIREMQACKILVDKALNEYLPDENLYPSEIFKAMRYSIFAGGKRIRPILVMKTAEMFGLSKEMVLPTACGIEMIHTYSLIHDDLPCMDDDDFRRGKPTCHKIFGEAIALLAGDALLTHAFLVISKNREIKGIDANAVLDVIERISKASGPLGMVSGQVVDILSEGKVIDEKLLYFMDDKKTAELIKGSLWAGARLAGADEKELERMDNFGEKIGLIFQITDDILDVEGDEKAIGKPVGSDIKNKKNTFINVFGIKQSKDIIGSLAQEAKKLLLDFKNNEFLIKLVDFLINRTH</sequence>
<dbReference type="SUPFAM" id="SSF48576">
    <property type="entry name" value="Terpenoid synthases"/>
    <property type="match status" value="1"/>
</dbReference>
<evidence type="ECO:0000313" key="13">
    <source>
        <dbReference type="EMBL" id="KYO65813.1"/>
    </source>
</evidence>
<dbReference type="Gene3D" id="1.10.600.10">
    <property type="entry name" value="Farnesyl Diphosphate Synthase"/>
    <property type="match status" value="1"/>
</dbReference>
<comment type="similarity">
    <text evidence="2 12">Belongs to the FPP/GGPP synthase family.</text>
</comment>
<dbReference type="CDD" id="cd00685">
    <property type="entry name" value="Trans_IPPS_HT"/>
    <property type="match status" value="1"/>
</dbReference>
<dbReference type="RefSeq" id="WP_245641334.1">
    <property type="nucleotide sequence ID" value="NZ_LOHZ01000032.1"/>
</dbReference>
<dbReference type="InterPro" id="IPR008949">
    <property type="entry name" value="Isoprenoid_synthase_dom_sf"/>
</dbReference>
<keyword evidence="8" id="KW-0414">Isoprene biosynthesis</keyword>
<evidence type="ECO:0000256" key="6">
    <source>
        <dbReference type="ARBA" id="ARBA00022723"/>
    </source>
</evidence>
<dbReference type="PANTHER" id="PTHR43281">
    <property type="entry name" value="FARNESYL DIPHOSPHATE SYNTHASE"/>
    <property type="match status" value="1"/>
</dbReference>
<evidence type="ECO:0000256" key="8">
    <source>
        <dbReference type="ARBA" id="ARBA00023229"/>
    </source>
</evidence>
<dbReference type="NCBIfam" id="NF045485">
    <property type="entry name" value="FPPsyn"/>
    <property type="match status" value="1"/>
</dbReference>
<evidence type="ECO:0000256" key="9">
    <source>
        <dbReference type="ARBA" id="ARBA00032380"/>
    </source>
</evidence>
<dbReference type="Pfam" id="PF00348">
    <property type="entry name" value="polyprenyl_synt"/>
    <property type="match status" value="1"/>
</dbReference>
<dbReference type="EC" id="2.5.1.10" evidence="3"/>
<accession>A0A162MGR7</accession>
<evidence type="ECO:0000256" key="3">
    <source>
        <dbReference type="ARBA" id="ARBA00012439"/>
    </source>
</evidence>
<dbReference type="SFLD" id="SFLDG01017">
    <property type="entry name" value="Polyprenyl_Transferase_Like"/>
    <property type="match status" value="1"/>
</dbReference>
<evidence type="ECO:0000313" key="14">
    <source>
        <dbReference type="Proteomes" id="UP000075737"/>
    </source>
</evidence>
<protein>
    <recommendedName>
        <fullName evidence="4">Farnesyl diphosphate synthase</fullName>
        <ecNumber evidence="3">2.5.1.10</ecNumber>
    </recommendedName>
    <alternativeName>
        <fullName evidence="10">(2E,6E)-farnesyl diphosphate synthase</fullName>
    </alternativeName>
    <alternativeName>
        <fullName evidence="9">Geranyltranstransferase</fullName>
    </alternativeName>
</protein>
<dbReference type="InterPro" id="IPR000092">
    <property type="entry name" value="Polyprenyl_synt"/>
</dbReference>
<dbReference type="STRING" id="520767.ATZ99_14510"/>
<dbReference type="EMBL" id="LOHZ01000032">
    <property type="protein sequence ID" value="KYO65813.1"/>
    <property type="molecule type" value="Genomic_DNA"/>
</dbReference>
<keyword evidence="5 12" id="KW-0808">Transferase</keyword>
<keyword evidence="6" id="KW-0479">Metal-binding</keyword>
<gene>
    <name evidence="13" type="ORF">ATZ99_14510</name>
</gene>
<dbReference type="PATRIC" id="fig|520767.4.peg.1556"/>
<comment type="catalytic activity">
    <reaction evidence="11">
        <text>isopentenyl diphosphate + (2E)-geranyl diphosphate = (2E,6E)-farnesyl diphosphate + diphosphate</text>
        <dbReference type="Rhea" id="RHEA:19361"/>
        <dbReference type="ChEBI" id="CHEBI:33019"/>
        <dbReference type="ChEBI" id="CHEBI:58057"/>
        <dbReference type="ChEBI" id="CHEBI:128769"/>
        <dbReference type="ChEBI" id="CHEBI:175763"/>
        <dbReference type="EC" id="2.5.1.10"/>
    </reaction>
</comment>
<dbReference type="GO" id="GO:0046872">
    <property type="term" value="F:metal ion binding"/>
    <property type="evidence" value="ECO:0007669"/>
    <property type="project" value="UniProtKB-KW"/>
</dbReference>
<evidence type="ECO:0000256" key="12">
    <source>
        <dbReference type="RuleBase" id="RU004466"/>
    </source>
</evidence>
<dbReference type="InterPro" id="IPR053378">
    <property type="entry name" value="Prenyl_diphosphate_synthase"/>
</dbReference>
<keyword evidence="7" id="KW-0460">Magnesium</keyword>
<dbReference type="SFLD" id="SFLDS00005">
    <property type="entry name" value="Isoprenoid_Synthase_Type_I"/>
    <property type="match status" value="1"/>
</dbReference>
<comment type="caution">
    <text evidence="13">The sequence shown here is derived from an EMBL/GenBank/DDBJ whole genome shotgun (WGS) entry which is preliminary data.</text>
</comment>
<organism evidence="13 14">
    <name type="scientific">Thermovenabulum gondwanense</name>
    <dbReference type="NCBI Taxonomy" id="520767"/>
    <lineage>
        <taxon>Bacteria</taxon>
        <taxon>Bacillati</taxon>
        <taxon>Bacillota</taxon>
        <taxon>Clostridia</taxon>
        <taxon>Thermosediminibacterales</taxon>
        <taxon>Thermosediminibacteraceae</taxon>
        <taxon>Thermovenabulum</taxon>
    </lineage>
</organism>
<dbReference type="GO" id="GO:0016114">
    <property type="term" value="P:terpenoid biosynthetic process"/>
    <property type="evidence" value="ECO:0007669"/>
    <property type="project" value="UniProtKB-ARBA"/>
</dbReference>
<dbReference type="InterPro" id="IPR033749">
    <property type="entry name" value="Polyprenyl_synt_CS"/>
</dbReference>
<comment type="cofactor">
    <cofactor evidence="1">
        <name>Mg(2+)</name>
        <dbReference type="ChEBI" id="CHEBI:18420"/>
    </cofactor>
</comment>
<evidence type="ECO:0000256" key="10">
    <source>
        <dbReference type="ARBA" id="ARBA00032873"/>
    </source>
</evidence>
<dbReference type="PROSITE" id="PS00723">
    <property type="entry name" value="POLYPRENYL_SYNTHASE_1"/>
    <property type="match status" value="1"/>
</dbReference>
<dbReference type="AlphaFoldDB" id="A0A162MGR7"/>
<evidence type="ECO:0000256" key="4">
    <source>
        <dbReference type="ARBA" id="ARBA00015100"/>
    </source>
</evidence>
<reference evidence="13 14" key="1">
    <citation type="submission" date="2015-12" db="EMBL/GenBank/DDBJ databases">
        <title>Draft genome of Thermovenabulum gondwanense isolated from a red thermophilic microbial mat colonisisng an outflow channel of a bore well.</title>
        <authorList>
            <person name="Patel B.K."/>
        </authorList>
    </citation>
    <scope>NUCLEOTIDE SEQUENCE [LARGE SCALE GENOMIC DNA]</scope>
    <source>
        <strain evidence="13 14">R270</strain>
    </source>
</reference>
<dbReference type="FunFam" id="1.10.600.10:FF:000001">
    <property type="entry name" value="Geranylgeranyl diphosphate synthase"/>
    <property type="match status" value="1"/>
</dbReference>
<evidence type="ECO:0000256" key="5">
    <source>
        <dbReference type="ARBA" id="ARBA00022679"/>
    </source>
</evidence>
<proteinExistence type="inferred from homology"/>
<dbReference type="GO" id="GO:0005737">
    <property type="term" value="C:cytoplasm"/>
    <property type="evidence" value="ECO:0007669"/>
    <property type="project" value="UniProtKB-ARBA"/>
</dbReference>
<dbReference type="Proteomes" id="UP000075737">
    <property type="component" value="Unassembled WGS sequence"/>
</dbReference>
<evidence type="ECO:0000256" key="2">
    <source>
        <dbReference type="ARBA" id="ARBA00006706"/>
    </source>
</evidence>
<dbReference type="GO" id="GO:0004337">
    <property type="term" value="F:(2E,6E)-farnesyl diphosphate synthase activity"/>
    <property type="evidence" value="ECO:0007669"/>
    <property type="project" value="UniProtKB-EC"/>
</dbReference>